<dbReference type="RefSeq" id="XP_028885411.1">
    <property type="nucleotide sequence ID" value="XM_029023387.1"/>
</dbReference>
<gene>
    <name evidence="3" type="ORF">TM35_000063500</name>
</gene>
<accession>A0A1X0P384</accession>
<comment type="caution">
    <text evidence="3">The sequence shown here is derived from an EMBL/GenBank/DDBJ whole genome shotgun (WGS) entry which is preliminary data.</text>
</comment>
<dbReference type="AlphaFoldDB" id="A0A1X0P384"/>
<dbReference type="PANTHER" id="PTHR38828">
    <property type="match status" value="1"/>
</dbReference>
<reference evidence="3 4" key="1">
    <citation type="submission" date="2017-03" db="EMBL/GenBank/DDBJ databases">
        <title>An alternative strategy for trypanosome survival in the mammalian bloodstream revealed through genome and transcriptome analysis of the ubiquitous bovine parasite Trypanosoma (Megatrypanum) theileri.</title>
        <authorList>
            <person name="Kelly S."/>
            <person name="Ivens A."/>
            <person name="Mott A."/>
            <person name="O'Neill E."/>
            <person name="Emms D."/>
            <person name="Macleod O."/>
            <person name="Voorheis P."/>
            <person name="Matthews J."/>
            <person name="Matthews K."/>
            <person name="Carrington M."/>
        </authorList>
    </citation>
    <scope>NUCLEOTIDE SEQUENCE [LARGE SCALE GENOMIC DNA]</scope>
    <source>
        <strain evidence="3">Edinburgh</strain>
    </source>
</reference>
<keyword evidence="4" id="KW-1185">Reference proteome</keyword>
<evidence type="ECO:0000256" key="2">
    <source>
        <dbReference type="SAM" id="MobiDB-lite"/>
    </source>
</evidence>
<dbReference type="OrthoDB" id="271880at2759"/>
<dbReference type="VEuPathDB" id="TriTrypDB:TM35_000063500"/>
<keyword evidence="1" id="KW-0175">Coiled coil</keyword>
<evidence type="ECO:0000256" key="1">
    <source>
        <dbReference type="SAM" id="Coils"/>
    </source>
</evidence>
<evidence type="ECO:0000313" key="4">
    <source>
        <dbReference type="Proteomes" id="UP000192257"/>
    </source>
</evidence>
<name>A0A1X0P384_9TRYP</name>
<dbReference type="GeneID" id="39983167"/>
<dbReference type="Proteomes" id="UP000192257">
    <property type="component" value="Unassembled WGS sequence"/>
</dbReference>
<feature type="coiled-coil region" evidence="1">
    <location>
        <begin position="66"/>
        <end position="96"/>
    </location>
</feature>
<sequence>MSEDDGRTPPNTTLTREEMEKSANRLSTRHRPEVQLQPLVPRRTLTAEAEERSIKHLYDDSMAHREQRLREIEANMNAEIDRYRAQQRKLDEEEKQQLVHRLYEESIEKKDYKMKELYERELASLQRNTRTLGKSEQASVVDRLYTEGMANNRKKHIALFEKFVLDRQPQSVQRTPEQLMETCDKLWKGEGVTS</sequence>
<organism evidence="3 4">
    <name type="scientific">Trypanosoma theileri</name>
    <dbReference type="NCBI Taxonomy" id="67003"/>
    <lineage>
        <taxon>Eukaryota</taxon>
        <taxon>Discoba</taxon>
        <taxon>Euglenozoa</taxon>
        <taxon>Kinetoplastea</taxon>
        <taxon>Metakinetoplastina</taxon>
        <taxon>Trypanosomatida</taxon>
        <taxon>Trypanosomatidae</taxon>
        <taxon>Trypanosoma</taxon>
    </lineage>
</organism>
<protein>
    <submittedName>
        <fullName evidence="3">Uncharacterized protein</fullName>
    </submittedName>
</protein>
<proteinExistence type="predicted"/>
<evidence type="ECO:0000313" key="3">
    <source>
        <dbReference type="EMBL" id="ORC91345.1"/>
    </source>
</evidence>
<dbReference type="PANTHER" id="PTHR38828:SF1">
    <property type="match status" value="1"/>
</dbReference>
<feature type="region of interest" description="Disordered" evidence="2">
    <location>
        <begin position="1"/>
        <end position="37"/>
    </location>
</feature>
<dbReference type="EMBL" id="NBCO01000006">
    <property type="protein sequence ID" value="ORC91345.1"/>
    <property type="molecule type" value="Genomic_DNA"/>
</dbReference>
<dbReference type="InterPro" id="IPR039963">
    <property type="entry name" value="Unchar_22kDa"/>
</dbReference>